<organism evidence="4 5">
    <name type="scientific">Lasiodiplodia hormozganensis</name>
    <dbReference type="NCBI Taxonomy" id="869390"/>
    <lineage>
        <taxon>Eukaryota</taxon>
        <taxon>Fungi</taxon>
        <taxon>Dikarya</taxon>
        <taxon>Ascomycota</taxon>
        <taxon>Pezizomycotina</taxon>
        <taxon>Dothideomycetes</taxon>
        <taxon>Dothideomycetes incertae sedis</taxon>
        <taxon>Botryosphaeriales</taxon>
        <taxon>Botryosphaeriaceae</taxon>
        <taxon>Lasiodiplodia</taxon>
    </lineage>
</organism>
<protein>
    <submittedName>
        <fullName evidence="4">Regucalcin</fullName>
    </submittedName>
</protein>
<dbReference type="SUPFAM" id="SSF63829">
    <property type="entry name" value="Calcium-dependent phosphotriesterase"/>
    <property type="match status" value="1"/>
</dbReference>
<comment type="similarity">
    <text evidence="1">Belongs to the SMP-30/CGR1 family.</text>
</comment>
<dbReference type="GO" id="GO:0005509">
    <property type="term" value="F:calcium ion binding"/>
    <property type="evidence" value="ECO:0007669"/>
    <property type="project" value="TreeGrafter"/>
</dbReference>
<feature type="domain" description="SMP-30/Gluconolactonase/LRE-like region" evidence="3">
    <location>
        <begin position="39"/>
        <end position="328"/>
    </location>
</feature>
<evidence type="ECO:0000313" key="5">
    <source>
        <dbReference type="Proteomes" id="UP001175001"/>
    </source>
</evidence>
<dbReference type="GO" id="GO:0004341">
    <property type="term" value="F:gluconolactonase activity"/>
    <property type="evidence" value="ECO:0007669"/>
    <property type="project" value="TreeGrafter"/>
</dbReference>
<dbReference type="PANTHER" id="PTHR10907:SF47">
    <property type="entry name" value="REGUCALCIN"/>
    <property type="match status" value="1"/>
</dbReference>
<dbReference type="AlphaFoldDB" id="A0AA39YWS1"/>
<dbReference type="Pfam" id="PF08450">
    <property type="entry name" value="SGL"/>
    <property type="match status" value="1"/>
</dbReference>
<feature type="region of interest" description="Disordered" evidence="2">
    <location>
        <begin position="1"/>
        <end position="34"/>
    </location>
</feature>
<proteinExistence type="inferred from homology"/>
<evidence type="ECO:0000256" key="2">
    <source>
        <dbReference type="SAM" id="MobiDB-lite"/>
    </source>
</evidence>
<comment type="caution">
    <text evidence="4">The sequence shown here is derived from an EMBL/GenBank/DDBJ whole genome shotgun (WGS) entry which is preliminary data.</text>
</comment>
<reference evidence="4" key="1">
    <citation type="submission" date="2023-06" db="EMBL/GenBank/DDBJ databases">
        <title>Multi-omics analyses reveal the molecular pathogenesis toolkit of Lasiodiplodia hormozganensis, a cross-kingdom pathogen.</title>
        <authorList>
            <person name="Felix C."/>
            <person name="Meneses R."/>
            <person name="Goncalves M.F.M."/>
            <person name="Tilleman L."/>
            <person name="Duarte A.S."/>
            <person name="Jorrin-Novo J.V."/>
            <person name="Van De Peer Y."/>
            <person name="Deforce D."/>
            <person name="Van Nieuwerburgh F."/>
            <person name="Esteves A.C."/>
            <person name="Alves A."/>
        </authorList>
    </citation>
    <scope>NUCLEOTIDE SEQUENCE</scope>
    <source>
        <strain evidence="4">CBS 339.90</strain>
    </source>
</reference>
<sequence length="364" mass="39346">MAEQQKTRRVPLHPSTAPTVTDLTTTPPFHRSTPHPMVLGEGPIYRASDSTLHWFSCLPDPSTTPPTPPSLHVLRVDPETGVAAPGASARVVLLEESVTVAAFRAGKPGSYVCAYYAGIAWMDEETGQLEVVKEIVPQGERGERRMNDGGVDAKGRFWVVEIDWAAMARYAAMRKKKSGGDDGGLSEEETGGEEGLKARLWRFDPDGSLHEILSGGLAGGNGLAWSPDNKVMYVNDSPRGLVYAFDFDLESGNIANKRVLVDRSSSYGDPDGMVVDTEGNLWMAGLASDRVMVFSPQGEHLRDILLPARNPSCTAWGGKDFDILYMATGKDWANESDDKDGGGHMYMFKPGGGVKGFAKHVFAG</sequence>
<dbReference type="InterPro" id="IPR013658">
    <property type="entry name" value="SGL"/>
</dbReference>
<dbReference type="EMBL" id="JAUJDW010000015">
    <property type="protein sequence ID" value="KAK0659055.1"/>
    <property type="molecule type" value="Genomic_DNA"/>
</dbReference>
<evidence type="ECO:0000259" key="3">
    <source>
        <dbReference type="Pfam" id="PF08450"/>
    </source>
</evidence>
<dbReference type="Gene3D" id="2.120.10.30">
    <property type="entry name" value="TolB, C-terminal domain"/>
    <property type="match status" value="1"/>
</dbReference>
<accession>A0AA39YWS1</accession>
<dbReference type="Proteomes" id="UP001175001">
    <property type="component" value="Unassembled WGS sequence"/>
</dbReference>
<feature type="compositionally biased region" description="Low complexity" evidence="2">
    <location>
        <begin position="14"/>
        <end position="28"/>
    </location>
</feature>
<name>A0AA39YWS1_9PEZI</name>
<evidence type="ECO:0000256" key="1">
    <source>
        <dbReference type="ARBA" id="ARBA00008853"/>
    </source>
</evidence>
<evidence type="ECO:0000313" key="4">
    <source>
        <dbReference type="EMBL" id="KAK0659055.1"/>
    </source>
</evidence>
<gene>
    <name evidence="4" type="primary">Rgn</name>
    <name evidence="4" type="ORF">DIS24_g4318</name>
</gene>
<dbReference type="InterPro" id="IPR011042">
    <property type="entry name" value="6-blade_b-propeller_TolB-like"/>
</dbReference>
<dbReference type="PANTHER" id="PTHR10907">
    <property type="entry name" value="REGUCALCIN"/>
    <property type="match status" value="1"/>
</dbReference>
<keyword evidence="5" id="KW-1185">Reference proteome</keyword>